<dbReference type="Gene3D" id="3.30.70.270">
    <property type="match status" value="1"/>
</dbReference>
<proteinExistence type="predicted"/>
<dbReference type="Pfam" id="PF16448">
    <property type="entry name" value="LapD_MoxY_N"/>
    <property type="match status" value="1"/>
</dbReference>
<dbReference type="Pfam" id="PF00563">
    <property type="entry name" value="EAL"/>
    <property type="match status" value="1"/>
</dbReference>
<dbReference type="InterPro" id="IPR042461">
    <property type="entry name" value="LapD_MoxY_peri_C"/>
</dbReference>
<dbReference type="Pfam" id="PF00672">
    <property type="entry name" value="HAMP"/>
    <property type="match status" value="1"/>
</dbReference>
<dbReference type="InterPro" id="IPR043128">
    <property type="entry name" value="Rev_trsase/Diguanyl_cyclase"/>
</dbReference>
<dbReference type="EMBL" id="BSPD01000027">
    <property type="protein sequence ID" value="GLS25196.1"/>
    <property type="molecule type" value="Genomic_DNA"/>
</dbReference>
<comment type="caution">
    <text evidence="5">The sequence shown here is derived from an EMBL/GenBank/DDBJ whole genome shotgun (WGS) entry which is preliminary data.</text>
</comment>
<protein>
    <recommendedName>
        <fullName evidence="7">EAL domain-containing protein</fullName>
    </recommendedName>
</protein>
<evidence type="ECO:0008006" key="7">
    <source>
        <dbReference type="Google" id="ProtNLM"/>
    </source>
</evidence>
<dbReference type="Proteomes" id="UP001156870">
    <property type="component" value="Unassembled WGS sequence"/>
</dbReference>
<dbReference type="SMART" id="SM00052">
    <property type="entry name" value="EAL"/>
    <property type="match status" value="1"/>
</dbReference>
<reference evidence="5 6" key="1">
    <citation type="journal article" date="2014" name="Int. J. Syst. Evol. Microbiol.">
        <title>Complete genome sequence of Corynebacterium casei LMG S-19264T (=DSM 44701T), isolated from a smear-ripened cheese.</title>
        <authorList>
            <consortium name="US DOE Joint Genome Institute (JGI-PGF)"/>
            <person name="Walter F."/>
            <person name="Albersmeier A."/>
            <person name="Kalinowski J."/>
            <person name="Ruckert C."/>
        </authorList>
    </citation>
    <scope>NUCLEOTIDE SEQUENCE [LARGE SCALE GENOMIC DNA]</scope>
    <source>
        <strain evidence="5 6">NBRC 110095</strain>
    </source>
</reference>
<dbReference type="InterPro" id="IPR035919">
    <property type="entry name" value="EAL_sf"/>
</dbReference>
<dbReference type="GO" id="GO:0016020">
    <property type="term" value="C:membrane"/>
    <property type="evidence" value="ECO:0007669"/>
    <property type="project" value="InterPro"/>
</dbReference>
<dbReference type="Gene3D" id="6.20.270.20">
    <property type="entry name" value="LapD/MoxY periplasmic domain"/>
    <property type="match status" value="1"/>
</dbReference>
<gene>
    <name evidence="5" type="ORF">GCM10007877_09100</name>
</gene>
<dbReference type="PANTHER" id="PTHR33121:SF23">
    <property type="entry name" value="CYCLIC DI-GMP PHOSPHODIESTERASE PDEB"/>
    <property type="match status" value="1"/>
</dbReference>
<dbReference type="SUPFAM" id="SSF141868">
    <property type="entry name" value="EAL domain-like"/>
    <property type="match status" value="1"/>
</dbReference>
<dbReference type="SUPFAM" id="SSF55073">
    <property type="entry name" value="Nucleotide cyclase"/>
    <property type="match status" value="1"/>
</dbReference>
<dbReference type="Gene3D" id="3.30.110.200">
    <property type="match status" value="1"/>
</dbReference>
<dbReference type="PROSITE" id="PS50883">
    <property type="entry name" value="EAL"/>
    <property type="match status" value="1"/>
</dbReference>
<dbReference type="Pfam" id="PF00990">
    <property type="entry name" value="GGDEF"/>
    <property type="match status" value="1"/>
</dbReference>
<evidence type="ECO:0000259" key="4">
    <source>
        <dbReference type="PROSITE" id="PS50887"/>
    </source>
</evidence>
<name>A0AA37T7I0_9GAMM</name>
<dbReference type="GO" id="GO:0007165">
    <property type="term" value="P:signal transduction"/>
    <property type="evidence" value="ECO:0007669"/>
    <property type="project" value="InterPro"/>
</dbReference>
<dbReference type="InterPro" id="IPR029787">
    <property type="entry name" value="Nucleotide_cyclase"/>
</dbReference>
<feature type="domain" description="HAMP" evidence="3">
    <location>
        <begin position="140"/>
        <end position="192"/>
    </location>
</feature>
<dbReference type="PANTHER" id="PTHR33121">
    <property type="entry name" value="CYCLIC DI-GMP PHOSPHODIESTERASE PDEF"/>
    <property type="match status" value="1"/>
</dbReference>
<sequence>MYEQLDAQARQVATALAIGIAPDAEANDLTAIEQTINTLFSSGYYQSISYSNLSGETLVSRQEGPSSANGVPDWFNELVSVPNHSAYSEVVYDGARLGEVIVVSEIHLAHQDLWRECKAYVFLYGAIAVMVYLLALRVLMNILRPLRHIQVQANAICRKNFDVLGPLPRQRELRQTVSTVNNMMSKLKQMFSDQVALIESLHQKVHLDPLTLLSNMVDFESSVDAHLSSEHGGSGGLGVIQLRDVKSLNDRLGRPTVDELIVSVADVIRQELEVLPGCIVGRRSGGEFMLLVPGLTQDLFEEKISVIFGRIQRLPLFIEDSSLRCYGGFVMIERGKDRETLCALVDHYLQKTVHKAQSGWTCESLSSSSLQAASSRSEAPSLSHSVFQAKHWRRILLDALESNSFLLHYQPVYTNRKELMHLEVFSRLKVAGEIYHAGMFVPYAERFELAESVDKAMLSKLARSYNASFPVAVNLSCQTICSDRFCLWLEEFVRDNGVFADRLIIEFNEHFVSLIPDKVERLVATAKRLGLGVSLDNFGNSGVSFHYLQTLPVDVLKVNRRFIRELSRREDYQFFLRSLVQIASSCEVTLLADGIENESEWRVLTELNLGGGQGYWLAKPEPDYDSFVKVNNNK</sequence>
<dbReference type="InterPro" id="IPR032244">
    <property type="entry name" value="LapD_MoxY_N"/>
</dbReference>
<feature type="domain" description="EAL" evidence="2">
    <location>
        <begin position="389"/>
        <end position="634"/>
    </location>
</feature>
<evidence type="ECO:0000256" key="1">
    <source>
        <dbReference type="SAM" id="Phobius"/>
    </source>
</evidence>
<dbReference type="CDD" id="cd01948">
    <property type="entry name" value="EAL"/>
    <property type="match status" value="1"/>
</dbReference>
<dbReference type="InterPro" id="IPR001633">
    <property type="entry name" value="EAL_dom"/>
</dbReference>
<feature type="domain" description="GGDEF" evidence="4">
    <location>
        <begin position="233"/>
        <end position="365"/>
    </location>
</feature>
<dbReference type="InterPro" id="IPR000160">
    <property type="entry name" value="GGDEF_dom"/>
</dbReference>
<accession>A0AA37T7I0</accession>
<dbReference type="SMART" id="SM00267">
    <property type="entry name" value="GGDEF"/>
    <property type="match status" value="1"/>
</dbReference>
<dbReference type="AlphaFoldDB" id="A0AA37T7I0"/>
<evidence type="ECO:0000313" key="6">
    <source>
        <dbReference type="Proteomes" id="UP001156870"/>
    </source>
</evidence>
<evidence type="ECO:0000313" key="5">
    <source>
        <dbReference type="EMBL" id="GLS25196.1"/>
    </source>
</evidence>
<keyword evidence="6" id="KW-1185">Reference proteome</keyword>
<dbReference type="InterPro" id="IPR050706">
    <property type="entry name" value="Cyclic-di-GMP_PDE-like"/>
</dbReference>
<dbReference type="Gene3D" id="3.20.20.450">
    <property type="entry name" value="EAL domain"/>
    <property type="match status" value="1"/>
</dbReference>
<evidence type="ECO:0000259" key="3">
    <source>
        <dbReference type="PROSITE" id="PS50885"/>
    </source>
</evidence>
<feature type="transmembrane region" description="Helical" evidence="1">
    <location>
        <begin position="121"/>
        <end position="140"/>
    </location>
</feature>
<dbReference type="GO" id="GO:0071111">
    <property type="term" value="F:cyclic-guanylate-specific phosphodiesterase activity"/>
    <property type="evidence" value="ECO:0007669"/>
    <property type="project" value="InterPro"/>
</dbReference>
<evidence type="ECO:0000259" key="2">
    <source>
        <dbReference type="PROSITE" id="PS50883"/>
    </source>
</evidence>
<keyword evidence="1" id="KW-1133">Transmembrane helix</keyword>
<dbReference type="PROSITE" id="PS50887">
    <property type="entry name" value="GGDEF"/>
    <property type="match status" value="1"/>
</dbReference>
<keyword evidence="1" id="KW-0472">Membrane</keyword>
<keyword evidence="1" id="KW-0812">Transmembrane</keyword>
<organism evidence="5 6">
    <name type="scientific">Marinibactrum halimedae</name>
    <dbReference type="NCBI Taxonomy" id="1444977"/>
    <lineage>
        <taxon>Bacteria</taxon>
        <taxon>Pseudomonadati</taxon>
        <taxon>Pseudomonadota</taxon>
        <taxon>Gammaproteobacteria</taxon>
        <taxon>Cellvibrionales</taxon>
        <taxon>Cellvibrionaceae</taxon>
        <taxon>Marinibactrum</taxon>
    </lineage>
</organism>
<dbReference type="Gene3D" id="6.10.340.10">
    <property type="match status" value="1"/>
</dbReference>
<dbReference type="InterPro" id="IPR003660">
    <property type="entry name" value="HAMP_dom"/>
</dbReference>
<dbReference type="PROSITE" id="PS50885">
    <property type="entry name" value="HAMP"/>
    <property type="match status" value="1"/>
</dbReference>